<dbReference type="InterPro" id="IPR025398">
    <property type="entry name" value="DUF4371"/>
</dbReference>
<accession>A0A6S7IGV2</accession>
<feature type="region of interest" description="Disordered" evidence="1">
    <location>
        <begin position="329"/>
        <end position="353"/>
    </location>
</feature>
<reference evidence="3" key="1">
    <citation type="submission" date="2020-04" db="EMBL/GenBank/DDBJ databases">
        <authorList>
            <person name="Alioto T."/>
            <person name="Alioto T."/>
            <person name="Gomez Garrido J."/>
        </authorList>
    </citation>
    <scope>NUCLEOTIDE SEQUENCE</scope>
    <source>
        <strain evidence="3">A484AB</strain>
    </source>
</reference>
<dbReference type="SUPFAM" id="SSF53098">
    <property type="entry name" value="Ribonuclease H-like"/>
    <property type="match status" value="1"/>
</dbReference>
<protein>
    <submittedName>
        <fullName evidence="3">Zinc finger MYM-type 1-like</fullName>
    </submittedName>
</protein>
<dbReference type="InterPro" id="IPR012337">
    <property type="entry name" value="RNaseH-like_sf"/>
</dbReference>
<dbReference type="Pfam" id="PF14291">
    <property type="entry name" value="DUF4371"/>
    <property type="match status" value="1"/>
</dbReference>
<dbReference type="Proteomes" id="UP001152795">
    <property type="component" value="Unassembled WGS sequence"/>
</dbReference>
<evidence type="ECO:0000313" key="4">
    <source>
        <dbReference type="Proteomes" id="UP001152795"/>
    </source>
</evidence>
<dbReference type="OrthoDB" id="6598476at2759"/>
<comment type="caution">
    <text evidence="3">The sequence shown here is derived from an EMBL/GenBank/DDBJ whole genome shotgun (WGS) entry which is preliminary data.</text>
</comment>
<organism evidence="3 4">
    <name type="scientific">Paramuricea clavata</name>
    <name type="common">Red gorgonian</name>
    <name type="synonym">Violescent sea-whip</name>
    <dbReference type="NCBI Taxonomy" id="317549"/>
    <lineage>
        <taxon>Eukaryota</taxon>
        <taxon>Metazoa</taxon>
        <taxon>Cnidaria</taxon>
        <taxon>Anthozoa</taxon>
        <taxon>Octocorallia</taxon>
        <taxon>Malacalcyonacea</taxon>
        <taxon>Plexauridae</taxon>
        <taxon>Paramuricea</taxon>
    </lineage>
</organism>
<evidence type="ECO:0000313" key="3">
    <source>
        <dbReference type="EMBL" id="CAB4015560.1"/>
    </source>
</evidence>
<feature type="compositionally biased region" description="Low complexity" evidence="1">
    <location>
        <begin position="338"/>
        <end position="347"/>
    </location>
</feature>
<name>A0A6S7IGV2_PARCT</name>
<evidence type="ECO:0000259" key="2">
    <source>
        <dbReference type="Pfam" id="PF14291"/>
    </source>
</evidence>
<keyword evidence="4" id="KW-1185">Reference proteome</keyword>
<dbReference type="AlphaFoldDB" id="A0A6S7IGV2"/>
<proteinExistence type="predicted"/>
<sequence length="606" mass="68333">MDRWFFPNTNHLKQQIETHEESMTHKEATKHYAQIKAGKGVSMLNEAGIAKAKNFWREVLHRIIVIILTLASLSLPLRGHREFVGNGKCEGGNFLGLVNMQLKVGDGDPYFRELVESKSHKCRYLSPSIQNEIIEILGNATRLKLVDKIKTAPCYTLIFDTTSDICRVDQISIVVRWVDVEAAEAVETFLGFLPAKQGGTAKALTDTVLDYLRHITLDPKRIRGQGYDGASVMSGSKGGVNILISNYLKSEGVTSPAPFVHCASHNLNLVLNDAVECNADSINVFSDLEEIYNFFNKSINRTAELNSATSVDNSAELNVINEFMDSVVSDSDSDNSDDTSINSGSITPKRKRRNGKNKLTLKKLCATRWSSRINSVRAVKNRYGDLLHVLNKLKEKKGKDNAKERDKAGNLHRQMNRFEFVIMLIIWEKLLTAIQIASADLQLMKLDLCKAAKELERALCKVKGMRDKWNTIKMEAVKFALKVDVSFTFTFKRVGRVPRFFDEFASDTRPQDPEERFTVEMFYRVIETATTQLEERFKSQDFVANAFKFVLPGNLASLDITEMRKSVNVLVNEYIGDICKDGVEVVDYTADLMGEIESFRCVSESN</sequence>
<dbReference type="PANTHER" id="PTHR45749:SF21">
    <property type="entry name" value="DUF4371 DOMAIN-CONTAINING PROTEIN"/>
    <property type="match status" value="1"/>
</dbReference>
<feature type="domain" description="DUF4371" evidence="2">
    <location>
        <begin position="12"/>
        <end position="236"/>
    </location>
</feature>
<dbReference type="EMBL" id="CACRXK020008764">
    <property type="protein sequence ID" value="CAB4015560.1"/>
    <property type="molecule type" value="Genomic_DNA"/>
</dbReference>
<gene>
    <name evidence="3" type="ORF">PACLA_8A027544</name>
</gene>
<evidence type="ECO:0000256" key="1">
    <source>
        <dbReference type="SAM" id="MobiDB-lite"/>
    </source>
</evidence>
<dbReference type="PANTHER" id="PTHR45749">
    <property type="match status" value="1"/>
</dbReference>